<protein>
    <submittedName>
        <fullName evidence="11">Photosystem I subunit VI, chloroplast</fullName>
    </submittedName>
</protein>
<sequence>MAFSLAASTSTFAGAKVAVKPVAARRASRATAAKAKYGDESVYFDLGDVESTTGAWDVYGEASTARYPGQQEAFFEKGLGRREAMYSFLALAGPAACLVFGGKGAKDAKLPITVGPQKEAPLGPRDKL</sequence>
<dbReference type="GO" id="GO:0009538">
    <property type="term" value="C:photosystem I reaction center"/>
    <property type="evidence" value="ECO:0007669"/>
    <property type="project" value="InterPro"/>
</dbReference>
<name>C1MPI4_MICPC</name>
<evidence type="ECO:0000256" key="9">
    <source>
        <dbReference type="ARBA" id="ARBA00023078"/>
    </source>
</evidence>
<gene>
    <name evidence="11" type="primary">PSAH</name>
    <name evidence="11" type="ORF">MICPUCDRAFT_70928</name>
</gene>
<dbReference type="eggNOG" id="ENOG502RXI9">
    <property type="taxonomic scope" value="Eukaryota"/>
</dbReference>
<proteinExistence type="inferred from homology"/>
<keyword evidence="7" id="KW-0812">Transmembrane</keyword>
<keyword evidence="4" id="KW-0150">Chloroplast</keyword>
<dbReference type="OrthoDB" id="496139at2759"/>
<keyword evidence="6" id="KW-0934">Plastid</keyword>
<reference evidence="11 12" key="1">
    <citation type="journal article" date="2009" name="Science">
        <title>Green evolution and dynamic adaptations revealed by genomes of the marine picoeukaryotes Micromonas.</title>
        <authorList>
            <person name="Worden A.Z."/>
            <person name="Lee J.H."/>
            <person name="Mock T."/>
            <person name="Rouze P."/>
            <person name="Simmons M.P."/>
            <person name="Aerts A.L."/>
            <person name="Allen A.E."/>
            <person name="Cuvelier M.L."/>
            <person name="Derelle E."/>
            <person name="Everett M.V."/>
            <person name="Foulon E."/>
            <person name="Grimwood J."/>
            <person name="Gundlach H."/>
            <person name="Henrissat B."/>
            <person name="Napoli C."/>
            <person name="McDonald S.M."/>
            <person name="Parker M.S."/>
            <person name="Rombauts S."/>
            <person name="Salamov A."/>
            <person name="Von Dassow P."/>
            <person name="Badger J.H."/>
            <person name="Coutinho P.M."/>
            <person name="Demir E."/>
            <person name="Dubchak I."/>
            <person name="Gentemann C."/>
            <person name="Eikrem W."/>
            <person name="Gready J.E."/>
            <person name="John U."/>
            <person name="Lanier W."/>
            <person name="Lindquist E.A."/>
            <person name="Lucas S."/>
            <person name="Mayer K.F."/>
            <person name="Moreau H."/>
            <person name="Not F."/>
            <person name="Otillar R."/>
            <person name="Panaud O."/>
            <person name="Pangilinan J."/>
            <person name="Paulsen I."/>
            <person name="Piegu B."/>
            <person name="Poliakov A."/>
            <person name="Robbens S."/>
            <person name="Schmutz J."/>
            <person name="Toulza E."/>
            <person name="Wyss T."/>
            <person name="Zelensky A."/>
            <person name="Zhou K."/>
            <person name="Armbrust E.V."/>
            <person name="Bhattacharya D."/>
            <person name="Goodenough U.W."/>
            <person name="Van de Peer Y."/>
            <person name="Grigoriev I.V."/>
        </authorList>
    </citation>
    <scope>NUCLEOTIDE SEQUENCE [LARGE SCALE GENOMIC DNA]</scope>
    <source>
        <strain evidence="11 12">CCMP1545</strain>
    </source>
</reference>
<evidence type="ECO:0000256" key="3">
    <source>
        <dbReference type="ARBA" id="ARBA00010155"/>
    </source>
</evidence>
<dbReference type="AlphaFoldDB" id="C1MPI4"/>
<evidence type="ECO:0000256" key="8">
    <source>
        <dbReference type="ARBA" id="ARBA00022836"/>
    </source>
</evidence>
<keyword evidence="9" id="KW-0793">Thylakoid</keyword>
<dbReference type="Pfam" id="PF03244">
    <property type="entry name" value="PSI_PsaH"/>
    <property type="match status" value="1"/>
</dbReference>
<dbReference type="OMA" id="KWDLYGS"/>
<dbReference type="GeneID" id="9683058"/>
<keyword evidence="10" id="KW-0472">Membrane</keyword>
<keyword evidence="5" id="KW-0602">Photosynthesis</keyword>
<evidence type="ECO:0000256" key="7">
    <source>
        <dbReference type="ARBA" id="ARBA00022692"/>
    </source>
</evidence>
<dbReference type="GO" id="GO:0015979">
    <property type="term" value="P:photosynthesis"/>
    <property type="evidence" value="ECO:0007669"/>
    <property type="project" value="UniProtKB-KW"/>
</dbReference>
<evidence type="ECO:0000256" key="2">
    <source>
        <dbReference type="ARBA" id="ARBA00004581"/>
    </source>
</evidence>
<dbReference type="Proteomes" id="UP000001876">
    <property type="component" value="Unassembled WGS sequence"/>
</dbReference>
<comment type="subcellular location">
    <subcellularLocation>
        <location evidence="2">Plastid</location>
        <location evidence="2">Chloroplast thylakoid membrane</location>
        <topology evidence="2">Single-pass membrane protein</topology>
    </subcellularLocation>
</comment>
<dbReference type="PANTHER" id="PTHR34787:SF1">
    <property type="entry name" value="PHOTOSYSTEM I REACTION CENTER SUBUNIT VI-2, CHLOROPLASTIC"/>
    <property type="match status" value="1"/>
</dbReference>
<dbReference type="PANTHER" id="PTHR34787">
    <property type="entry name" value="PHOTOSYSTEM I REACTION CENTER SUBUNIT VI-2, CHLOROPLASTIC"/>
    <property type="match status" value="1"/>
</dbReference>
<dbReference type="RefSeq" id="XP_003057963.1">
    <property type="nucleotide sequence ID" value="XM_003057917.1"/>
</dbReference>
<dbReference type="STRING" id="564608.C1MPI4"/>
<dbReference type="EMBL" id="GG663738">
    <property type="protein sequence ID" value="EEH57914.1"/>
    <property type="molecule type" value="Genomic_DNA"/>
</dbReference>
<comment type="function">
    <text evidence="1">Possible role could be the docking of the LHC I antenna complex to the core complex.</text>
</comment>
<keyword evidence="12" id="KW-1185">Reference proteome</keyword>
<evidence type="ECO:0000256" key="1">
    <source>
        <dbReference type="ARBA" id="ARBA00002502"/>
    </source>
</evidence>
<dbReference type="KEGG" id="mpp:MICPUCDRAFT_70928"/>
<evidence type="ECO:0000313" key="11">
    <source>
        <dbReference type="EMBL" id="EEH57914.1"/>
    </source>
</evidence>
<organism evidence="12">
    <name type="scientific">Micromonas pusilla (strain CCMP1545)</name>
    <name type="common">Picoplanktonic green alga</name>
    <dbReference type="NCBI Taxonomy" id="564608"/>
    <lineage>
        <taxon>Eukaryota</taxon>
        <taxon>Viridiplantae</taxon>
        <taxon>Chlorophyta</taxon>
        <taxon>Mamiellophyceae</taxon>
        <taxon>Mamiellales</taxon>
        <taxon>Mamiellaceae</taxon>
        <taxon>Micromonas</taxon>
    </lineage>
</organism>
<keyword evidence="8" id="KW-0603">Photosystem I</keyword>
<evidence type="ECO:0000256" key="5">
    <source>
        <dbReference type="ARBA" id="ARBA00022531"/>
    </source>
</evidence>
<dbReference type="InterPro" id="IPR004928">
    <property type="entry name" value="PSI_PsaH"/>
</dbReference>
<evidence type="ECO:0000256" key="6">
    <source>
        <dbReference type="ARBA" id="ARBA00022640"/>
    </source>
</evidence>
<comment type="similarity">
    <text evidence="3">Belongs to the psaH family.</text>
</comment>
<evidence type="ECO:0000256" key="4">
    <source>
        <dbReference type="ARBA" id="ARBA00022528"/>
    </source>
</evidence>
<accession>C1MPI4</accession>
<evidence type="ECO:0000313" key="12">
    <source>
        <dbReference type="Proteomes" id="UP000001876"/>
    </source>
</evidence>
<dbReference type="GO" id="GO:0009535">
    <property type="term" value="C:chloroplast thylakoid membrane"/>
    <property type="evidence" value="ECO:0007669"/>
    <property type="project" value="UniProtKB-SubCell"/>
</dbReference>
<evidence type="ECO:0000256" key="10">
    <source>
        <dbReference type="ARBA" id="ARBA00023136"/>
    </source>
</evidence>